<dbReference type="EMBL" id="CH902618">
    <property type="protein sequence ID" value="EDV40771.1"/>
    <property type="molecule type" value="Genomic_DNA"/>
</dbReference>
<evidence type="ECO:0000259" key="13">
    <source>
        <dbReference type="Pfam" id="PF02866"/>
    </source>
</evidence>
<dbReference type="NCBIfam" id="TIGR01772">
    <property type="entry name" value="MDH_euk_gproteo"/>
    <property type="match status" value="1"/>
</dbReference>
<keyword evidence="3 11" id="KW-0816">Tricarboxylic acid cycle</keyword>
<feature type="domain" description="Lactate/malate dehydrogenase C-terminal" evidence="13">
    <location>
        <begin position="181"/>
        <end position="344"/>
    </location>
</feature>
<dbReference type="GO" id="GO:0006099">
    <property type="term" value="P:tricarboxylic acid cycle"/>
    <property type="evidence" value="ECO:0007669"/>
    <property type="project" value="UniProtKB-KW"/>
</dbReference>
<feature type="binding site" evidence="8">
    <location>
        <position position="187"/>
    </location>
    <ligand>
        <name>substrate</name>
    </ligand>
</feature>
<dbReference type="InParanoid" id="B3M655"/>
<keyword evidence="4 10" id="KW-0560">Oxidoreductase</keyword>
<dbReference type="GeneID" id="6506388"/>
<dbReference type="OMA" id="CIVECAY"/>
<dbReference type="GO" id="GO:0006108">
    <property type="term" value="P:malate metabolic process"/>
    <property type="evidence" value="ECO:0007669"/>
    <property type="project" value="InterPro"/>
</dbReference>
<comment type="similarity">
    <text evidence="1">Belongs to the LDH/MDH superfamily. MDH type 1 family.</text>
</comment>
<dbReference type="PANTHER" id="PTHR11540:SF16">
    <property type="entry name" value="MALATE DEHYDROGENASE, MITOCHONDRIAL"/>
    <property type="match status" value="1"/>
</dbReference>
<dbReference type="InterPro" id="IPR010097">
    <property type="entry name" value="Malate_DH_type1"/>
</dbReference>
<evidence type="ECO:0000256" key="2">
    <source>
        <dbReference type="ARBA" id="ARBA00011738"/>
    </source>
</evidence>
<evidence type="ECO:0000256" key="10">
    <source>
        <dbReference type="RuleBase" id="RU003369"/>
    </source>
</evidence>
<evidence type="ECO:0000256" key="4">
    <source>
        <dbReference type="ARBA" id="ARBA00023002"/>
    </source>
</evidence>
<reference evidence="14 15" key="1">
    <citation type="journal article" date="2007" name="Nature">
        <title>Evolution of genes and genomes on the Drosophila phylogeny.</title>
        <authorList>
            <consortium name="Drosophila 12 Genomes Consortium"/>
            <person name="Clark A.G."/>
            <person name="Eisen M.B."/>
            <person name="Smith D.R."/>
            <person name="Bergman C.M."/>
            <person name="Oliver B."/>
            <person name="Markow T.A."/>
            <person name="Kaufman T.C."/>
            <person name="Kellis M."/>
            <person name="Gelbart W."/>
            <person name="Iyer V.N."/>
            <person name="Pollard D.A."/>
            <person name="Sackton T.B."/>
            <person name="Larracuente A.M."/>
            <person name="Singh N.D."/>
            <person name="Abad J.P."/>
            <person name="Abt D.N."/>
            <person name="Adryan B."/>
            <person name="Aguade M."/>
            <person name="Akashi H."/>
            <person name="Anderson W.W."/>
            <person name="Aquadro C.F."/>
            <person name="Ardell D.H."/>
            <person name="Arguello R."/>
            <person name="Artieri C.G."/>
            <person name="Barbash D.A."/>
            <person name="Barker D."/>
            <person name="Barsanti P."/>
            <person name="Batterham P."/>
            <person name="Batzoglou S."/>
            <person name="Begun D."/>
            <person name="Bhutkar A."/>
            <person name="Blanco E."/>
            <person name="Bosak S.A."/>
            <person name="Bradley R.K."/>
            <person name="Brand A.D."/>
            <person name="Brent M.R."/>
            <person name="Brooks A.N."/>
            <person name="Brown R.H."/>
            <person name="Butlin R.K."/>
            <person name="Caggese C."/>
            <person name="Calvi B.R."/>
            <person name="Bernardo de Carvalho A."/>
            <person name="Caspi A."/>
            <person name="Castrezana S."/>
            <person name="Celniker S.E."/>
            <person name="Chang J.L."/>
            <person name="Chapple C."/>
            <person name="Chatterji S."/>
            <person name="Chinwalla A."/>
            <person name="Civetta A."/>
            <person name="Clifton S.W."/>
            <person name="Comeron J.M."/>
            <person name="Costello J.C."/>
            <person name="Coyne J.A."/>
            <person name="Daub J."/>
            <person name="David R.G."/>
            <person name="Delcher A.L."/>
            <person name="Delehaunty K."/>
            <person name="Do C.B."/>
            <person name="Ebling H."/>
            <person name="Edwards K."/>
            <person name="Eickbush T."/>
            <person name="Evans J.D."/>
            <person name="Filipski A."/>
            <person name="Findeiss S."/>
            <person name="Freyhult E."/>
            <person name="Fulton L."/>
            <person name="Fulton R."/>
            <person name="Garcia A.C."/>
            <person name="Gardiner A."/>
            <person name="Garfield D.A."/>
            <person name="Garvin B.E."/>
            <person name="Gibson G."/>
            <person name="Gilbert D."/>
            <person name="Gnerre S."/>
            <person name="Godfrey J."/>
            <person name="Good R."/>
            <person name="Gotea V."/>
            <person name="Gravely B."/>
            <person name="Greenberg A.J."/>
            <person name="Griffiths-Jones S."/>
            <person name="Gross S."/>
            <person name="Guigo R."/>
            <person name="Gustafson E.A."/>
            <person name="Haerty W."/>
            <person name="Hahn M.W."/>
            <person name="Halligan D.L."/>
            <person name="Halpern A.L."/>
            <person name="Halter G.M."/>
            <person name="Han M.V."/>
            <person name="Heger A."/>
            <person name="Hillier L."/>
            <person name="Hinrichs A.S."/>
            <person name="Holmes I."/>
            <person name="Hoskins R.A."/>
            <person name="Hubisz M.J."/>
            <person name="Hultmark D."/>
            <person name="Huntley M.A."/>
            <person name="Jaffe D.B."/>
            <person name="Jagadeeshan S."/>
            <person name="Jeck W.R."/>
            <person name="Johnson J."/>
            <person name="Jones C.D."/>
            <person name="Jordan W.C."/>
            <person name="Karpen G.H."/>
            <person name="Kataoka E."/>
            <person name="Keightley P.D."/>
            <person name="Kheradpour P."/>
            <person name="Kirkness E.F."/>
            <person name="Koerich L.B."/>
            <person name="Kristiansen K."/>
            <person name="Kudrna D."/>
            <person name="Kulathinal R.J."/>
            <person name="Kumar S."/>
            <person name="Kwok R."/>
            <person name="Lander E."/>
            <person name="Langley C.H."/>
            <person name="Lapoint R."/>
            <person name="Lazzaro B.P."/>
            <person name="Lee S.J."/>
            <person name="Levesque L."/>
            <person name="Li R."/>
            <person name="Lin C.F."/>
            <person name="Lin M.F."/>
            <person name="Lindblad-Toh K."/>
            <person name="Llopart A."/>
            <person name="Long M."/>
            <person name="Low L."/>
            <person name="Lozovsky E."/>
            <person name="Lu J."/>
            <person name="Luo M."/>
            <person name="Machado C.A."/>
            <person name="Makalowski W."/>
            <person name="Marzo M."/>
            <person name="Matsuda M."/>
            <person name="Matzkin L."/>
            <person name="McAllister B."/>
            <person name="McBride C.S."/>
            <person name="McKernan B."/>
            <person name="McKernan K."/>
            <person name="Mendez-Lago M."/>
            <person name="Minx P."/>
            <person name="Mollenhauer M.U."/>
            <person name="Montooth K."/>
            <person name="Mount S.M."/>
            <person name="Mu X."/>
            <person name="Myers E."/>
            <person name="Negre B."/>
            <person name="Newfeld S."/>
            <person name="Nielsen R."/>
            <person name="Noor M.A."/>
            <person name="O'Grady P."/>
            <person name="Pachter L."/>
            <person name="Papaceit M."/>
            <person name="Parisi M.J."/>
            <person name="Parisi M."/>
            <person name="Parts L."/>
            <person name="Pedersen J.S."/>
            <person name="Pesole G."/>
            <person name="Phillippy A.M."/>
            <person name="Ponting C.P."/>
            <person name="Pop M."/>
            <person name="Porcelli D."/>
            <person name="Powell J.R."/>
            <person name="Prohaska S."/>
            <person name="Pruitt K."/>
            <person name="Puig M."/>
            <person name="Quesneville H."/>
            <person name="Ram K.R."/>
            <person name="Rand D."/>
            <person name="Rasmussen M.D."/>
            <person name="Reed L.K."/>
            <person name="Reenan R."/>
            <person name="Reily A."/>
            <person name="Remington K.A."/>
            <person name="Rieger T.T."/>
            <person name="Ritchie M.G."/>
            <person name="Robin C."/>
            <person name="Rogers Y.H."/>
            <person name="Rohde C."/>
            <person name="Rozas J."/>
            <person name="Rubenfield M.J."/>
            <person name="Ruiz A."/>
            <person name="Russo S."/>
            <person name="Salzberg S.L."/>
            <person name="Sanchez-Gracia A."/>
            <person name="Saranga D.J."/>
            <person name="Sato H."/>
            <person name="Schaeffer S.W."/>
            <person name="Schatz M.C."/>
            <person name="Schlenke T."/>
            <person name="Schwartz R."/>
            <person name="Segarra C."/>
            <person name="Singh R.S."/>
            <person name="Sirot L."/>
            <person name="Sirota M."/>
            <person name="Sisneros N.B."/>
            <person name="Smith C.D."/>
            <person name="Smith T.F."/>
            <person name="Spieth J."/>
            <person name="Stage D.E."/>
            <person name="Stark A."/>
            <person name="Stephan W."/>
            <person name="Strausberg R.L."/>
            <person name="Strempel S."/>
            <person name="Sturgill D."/>
            <person name="Sutton G."/>
            <person name="Sutton G.G."/>
            <person name="Tao W."/>
            <person name="Teichmann S."/>
            <person name="Tobari Y.N."/>
            <person name="Tomimura Y."/>
            <person name="Tsolas J.M."/>
            <person name="Valente V.L."/>
            <person name="Venter E."/>
            <person name="Venter J.C."/>
            <person name="Vicario S."/>
            <person name="Vieira F.G."/>
            <person name="Vilella A.J."/>
            <person name="Villasante A."/>
            <person name="Walenz B."/>
            <person name="Wang J."/>
            <person name="Wasserman M."/>
            <person name="Watts T."/>
            <person name="Wilson D."/>
            <person name="Wilson R.K."/>
            <person name="Wing R.A."/>
            <person name="Wolfner M.F."/>
            <person name="Wong A."/>
            <person name="Wong G.K."/>
            <person name="Wu C.I."/>
            <person name="Wu G."/>
            <person name="Yamamoto D."/>
            <person name="Yang H.P."/>
            <person name="Yang S.P."/>
            <person name="Yorke J.A."/>
            <person name="Yoshida K."/>
            <person name="Zdobnov E."/>
            <person name="Zhang P."/>
            <person name="Zhang Y."/>
            <person name="Zimin A.V."/>
            <person name="Baldwin J."/>
            <person name="Abdouelleil A."/>
            <person name="Abdulkadir J."/>
            <person name="Abebe A."/>
            <person name="Abera B."/>
            <person name="Abreu J."/>
            <person name="Acer S.C."/>
            <person name="Aftuck L."/>
            <person name="Alexander A."/>
            <person name="An P."/>
            <person name="Anderson E."/>
            <person name="Anderson S."/>
            <person name="Arachi H."/>
            <person name="Azer M."/>
            <person name="Bachantsang P."/>
            <person name="Barry A."/>
            <person name="Bayul T."/>
            <person name="Berlin A."/>
            <person name="Bessette D."/>
            <person name="Bloom T."/>
            <person name="Blye J."/>
            <person name="Boguslavskiy L."/>
            <person name="Bonnet C."/>
            <person name="Boukhgalter B."/>
            <person name="Bourzgui I."/>
            <person name="Brown A."/>
            <person name="Cahill P."/>
            <person name="Channer S."/>
            <person name="Cheshatsang Y."/>
            <person name="Chuda L."/>
            <person name="Citroen M."/>
            <person name="Collymore A."/>
            <person name="Cooke P."/>
            <person name="Costello M."/>
            <person name="D'Aco K."/>
            <person name="Daza R."/>
            <person name="De Haan G."/>
            <person name="DeGray S."/>
            <person name="DeMaso C."/>
            <person name="Dhargay N."/>
            <person name="Dooley K."/>
            <person name="Dooley E."/>
            <person name="Doricent M."/>
            <person name="Dorje P."/>
            <person name="Dorjee K."/>
            <person name="Dupes A."/>
            <person name="Elong R."/>
            <person name="Falk J."/>
            <person name="Farina A."/>
            <person name="Faro S."/>
            <person name="Ferguson D."/>
            <person name="Fisher S."/>
            <person name="Foley C.D."/>
            <person name="Franke A."/>
            <person name="Friedrich D."/>
            <person name="Gadbois L."/>
            <person name="Gearin G."/>
            <person name="Gearin C.R."/>
            <person name="Giannoukos G."/>
            <person name="Goode T."/>
            <person name="Graham J."/>
            <person name="Grandbois E."/>
            <person name="Grewal S."/>
            <person name="Gyaltsen K."/>
            <person name="Hafez N."/>
            <person name="Hagos B."/>
            <person name="Hall J."/>
            <person name="Henson C."/>
            <person name="Hollinger A."/>
            <person name="Honan T."/>
            <person name="Huard M.D."/>
            <person name="Hughes L."/>
            <person name="Hurhula B."/>
            <person name="Husby M.E."/>
            <person name="Kamat A."/>
            <person name="Kanga B."/>
            <person name="Kashin S."/>
            <person name="Khazanovich D."/>
            <person name="Kisner P."/>
            <person name="Lance K."/>
            <person name="Lara M."/>
            <person name="Lee W."/>
            <person name="Lennon N."/>
            <person name="Letendre F."/>
            <person name="LeVine R."/>
            <person name="Lipovsky A."/>
            <person name="Liu X."/>
            <person name="Liu J."/>
            <person name="Liu S."/>
            <person name="Lokyitsang T."/>
            <person name="Lokyitsang Y."/>
            <person name="Lubonja R."/>
            <person name="Lui A."/>
            <person name="MacDonald P."/>
            <person name="Magnisalis V."/>
            <person name="Maru K."/>
            <person name="Matthews C."/>
            <person name="McCusker W."/>
            <person name="McDonough S."/>
            <person name="Mehta T."/>
            <person name="Meldrim J."/>
            <person name="Meneus L."/>
            <person name="Mihai O."/>
            <person name="Mihalev A."/>
            <person name="Mihova T."/>
            <person name="Mittelman R."/>
            <person name="Mlenga V."/>
            <person name="Montmayeur A."/>
            <person name="Mulrain L."/>
            <person name="Navidi A."/>
            <person name="Naylor J."/>
            <person name="Negash T."/>
            <person name="Nguyen T."/>
            <person name="Nguyen N."/>
            <person name="Nicol R."/>
            <person name="Norbu C."/>
            <person name="Norbu N."/>
            <person name="Novod N."/>
            <person name="O'Neill B."/>
            <person name="Osman S."/>
            <person name="Markiewicz E."/>
            <person name="Oyono O.L."/>
            <person name="Patti C."/>
            <person name="Phunkhang P."/>
            <person name="Pierre F."/>
            <person name="Priest M."/>
            <person name="Raghuraman S."/>
            <person name="Rege F."/>
            <person name="Reyes R."/>
            <person name="Rise C."/>
            <person name="Rogov P."/>
            <person name="Ross K."/>
            <person name="Ryan E."/>
            <person name="Settipalli S."/>
            <person name="Shea T."/>
            <person name="Sherpa N."/>
            <person name="Shi L."/>
            <person name="Shih D."/>
            <person name="Sparrow T."/>
            <person name="Spaulding J."/>
            <person name="Stalker J."/>
            <person name="Stange-Thomann N."/>
            <person name="Stavropoulos S."/>
            <person name="Stone C."/>
            <person name="Strader C."/>
            <person name="Tesfaye S."/>
            <person name="Thomson T."/>
            <person name="Thoulutsang Y."/>
            <person name="Thoulutsang D."/>
            <person name="Topham K."/>
            <person name="Topping I."/>
            <person name="Tsamla T."/>
            <person name="Vassiliev H."/>
            <person name="Vo A."/>
            <person name="Wangchuk T."/>
            <person name="Wangdi T."/>
            <person name="Weiand M."/>
            <person name="Wilkinson J."/>
            <person name="Wilson A."/>
            <person name="Yadav S."/>
            <person name="Young G."/>
            <person name="Yu Q."/>
            <person name="Zembek L."/>
            <person name="Zhong D."/>
            <person name="Zimmer A."/>
            <person name="Zwirko Z."/>
            <person name="Jaffe D.B."/>
            <person name="Alvarez P."/>
            <person name="Brockman W."/>
            <person name="Butler J."/>
            <person name="Chin C."/>
            <person name="Gnerre S."/>
            <person name="Grabherr M."/>
            <person name="Kleber M."/>
            <person name="Mauceli E."/>
            <person name="MacCallum I."/>
        </authorList>
    </citation>
    <scope>NUCLEOTIDE SEQUENCE [LARGE SCALE GENOMIC DNA]</scope>
    <source>
        <strain evidence="15">Tucson 14024-0371.13</strain>
    </source>
</reference>
<dbReference type="SMR" id="B3M655"/>
<dbReference type="PROSITE" id="PS00068">
    <property type="entry name" value="MDH"/>
    <property type="match status" value="1"/>
</dbReference>
<evidence type="ECO:0000256" key="3">
    <source>
        <dbReference type="ARBA" id="ARBA00022532"/>
    </source>
</evidence>
<dbReference type="PANTHER" id="PTHR11540">
    <property type="entry name" value="MALATE AND LACTATE DEHYDROGENASE"/>
    <property type="match status" value="1"/>
</dbReference>
<feature type="domain" description="Lactate/malate dehydrogenase N-terminal" evidence="12">
    <location>
        <begin position="37"/>
        <end position="179"/>
    </location>
</feature>
<dbReference type="FunFam" id="3.40.50.720:FF:000013">
    <property type="entry name" value="Malate dehydrogenase"/>
    <property type="match status" value="1"/>
</dbReference>
<dbReference type="InterPro" id="IPR036291">
    <property type="entry name" value="NAD(P)-bd_dom_sf"/>
</dbReference>
<evidence type="ECO:0000256" key="7">
    <source>
        <dbReference type="PIRSR" id="PIRSR000102-1"/>
    </source>
</evidence>
<gene>
    <name evidence="14" type="primary">Dana\GF23749</name>
    <name evidence="14" type="synonym">dana_GLEANR_8526</name>
    <name evidence="14" type="ORF">GF23749</name>
</gene>
<dbReference type="Proteomes" id="UP000007801">
    <property type="component" value="Unassembled WGS sequence"/>
</dbReference>
<proteinExistence type="inferred from homology"/>
<dbReference type="PhylomeDB" id="B3M655"/>
<dbReference type="EC" id="1.1.1.37" evidence="11"/>
<keyword evidence="15" id="KW-1185">Reference proteome</keyword>
<dbReference type="PIRSF" id="PIRSF000102">
    <property type="entry name" value="Lac_mal_DH"/>
    <property type="match status" value="1"/>
</dbReference>
<dbReference type="Pfam" id="PF00056">
    <property type="entry name" value="Ldh_1_N"/>
    <property type="match status" value="1"/>
</dbReference>
<feature type="binding site" evidence="8">
    <location>
        <position position="115"/>
    </location>
    <ligand>
        <name>substrate</name>
    </ligand>
</feature>
<evidence type="ECO:0000256" key="9">
    <source>
        <dbReference type="PIRSR" id="PIRSR000102-3"/>
    </source>
</evidence>
<organism evidence="14 15">
    <name type="scientific">Drosophila ananassae</name>
    <name type="common">Fruit fly</name>
    <dbReference type="NCBI Taxonomy" id="7217"/>
    <lineage>
        <taxon>Eukaryota</taxon>
        <taxon>Metazoa</taxon>
        <taxon>Ecdysozoa</taxon>
        <taxon>Arthropoda</taxon>
        <taxon>Hexapoda</taxon>
        <taxon>Insecta</taxon>
        <taxon>Pterygota</taxon>
        <taxon>Neoptera</taxon>
        <taxon>Endopterygota</taxon>
        <taxon>Diptera</taxon>
        <taxon>Brachycera</taxon>
        <taxon>Muscomorpha</taxon>
        <taxon>Ephydroidea</taxon>
        <taxon>Drosophilidae</taxon>
        <taxon>Drosophila</taxon>
        <taxon>Sophophora</taxon>
    </lineage>
</organism>
<dbReference type="Gene3D" id="3.90.110.10">
    <property type="entry name" value="Lactate dehydrogenase/glycoside hydrolase, family 4, C-terminal"/>
    <property type="match status" value="1"/>
</dbReference>
<evidence type="ECO:0000313" key="14">
    <source>
        <dbReference type="EMBL" id="EDV40771.1"/>
    </source>
</evidence>
<sequence length="356" mass="37712">MILLRACARLPKVPLCVCGRQLGVLDLCGCSCRRGLKVTVVGAAGGIGQPLSLLLKANPDIDVLSVHDLRHTAGVAADLSHICTKSVVKAFEGPKKLKAAMKGADIVVVPAGLPRKPGMARSDLIGVNASVAADVAIAASDVCPGALLAYITNPINTIVPLAAAILKRKGTFDPNRLFGVTTLDCVRAKTFLGDAMNVNPQSVELPVIGGHTGTTILPIISQCKPEFKGEEMERLALVDRIQEAGTEVVKAKAGLGSATLSMAYAANQFVCSLIKAILGKSEEDVVEYAYVESDVTKVDFFATRIKLGPQGVMDNCGLPEMDEYEAAAMKCCLVELKKDIELGYKLSDDFKNRECE</sequence>
<dbReference type="Pfam" id="PF02866">
    <property type="entry name" value="Ldh_1_C"/>
    <property type="match status" value="1"/>
</dbReference>
<dbReference type="eggNOG" id="KOG1494">
    <property type="taxonomic scope" value="Eukaryota"/>
</dbReference>
<evidence type="ECO:0000256" key="8">
    <source>
        <dbReference type="PIRSR" id="PIRSR000102-2"/>
    </source>
</evidence>
<dbReference type="SUPFAM" id="SSF56327">
    <property type="entry name" value="LDH C-terminal domain-like"/>
    <property type="match status" value="1"/>
</dbReference>
<dbReference type="STRING" id="7217.B3M655"/>
<feature type="binding site" evidence="9">
    <location>
        <begin position="42"/>
        <end position="48"/>
    </location>
    <ligand>
        <name>NAD(+)</name>
        <dbReference type="ChEBI" id="CHEBI:57540"/>
    </ligand>
</feature>
<feature type="binding site" evidence="8">
    <location>
        <position position="121"/>
    </location>
    <ligand>
        <name>substrate</name>
    </ligand>
</feature>
<dbReference type="SUPFAM" id="SSF51735">
    <property type="entry name" value="NAD(P)-binding Rossmann-fold domains"/>
    <property type="match status" value="1"/>
</dbReference>
<feature type="binding site" evidence="8">
    <location>
        <position position="153"/>
    </location>
    <ligand>
        <name>substrate</name>
    </ligand>
</feature>
<dbReference type="KEGG" id="dan:6506388"/>
<keyword evidence="5 9" id="KW-0520">NAD</keyword>
<dbReference type="CDD" id="cd01337">
    <property type="entry name" value="MDH_glyoxysomal_mitochondrial"/>
    <property type="match status" value="1"/>
</dbReference>
<feature type="binding site" evidence="9">
    <location>
        <position position="128"/>
    </location>
    <ligand>
        <name>NAD(+)</name>
        <dbReference type="ChEBI" id="CHEBI:57540"/>
    </ligand>
</feature>
<comment type="subunit">
    <text evidence="2">Homodimer.</text>
</comment>
<dbReference type="InterPro" id="IPR001557">
    <property type="entry name" value="L-lactate/malate_DH"/>
</dbReference>
<evidence type="ECO:0000313" key="15">
    <source>
        <dbReference type="Proteomes" id="UP000007801"/>
    </source>
</evidence>
<feature type="active site" description="Proton acceptor" evidence="7">
    <location>
        <position position="211"/>
    </location>
</feature>
<dbReference type="InterPro" id="IPR022383">
    <property type="entry name" value="Lactate/malate_DH_C"/>
</dbReference>
<dbReference type="AlphaFoldDB" id="B3M655"/>
<dbReference type="GO" id="GO:0005739">
    <property type="term" value="C:mitochondrion"/>
    <property type="evidence" value="ECO:0007669"/>
    <property type="project" value="TreeGrafter"/>
</dbReference>
<dbReference type="FunCoup" id="B3M655">
    <property type="interactions" value="187"/>
</dbReference>
<dbReference type="Gene3D" id="3.40.50.720">
    <property type="entry name" value="NAD(P)-binding Rossmann-like Domain"/>
    <property type="match status" value="1"/>
</dbReference>
<feature type="binding site" evidence="9">
    <location>
        <position position="262"/>
    </location>
    <ligand>
        <name>NAD(+)</name>
        <dbReference type="ChEBI" id="CHEBI:57540"/>
    </ligand>
</feature>
<dbReference type="HOGENOM" id="CLU_047181_1_0_1"/>
<evidence type="ECO:0000256" key="1">
    <source>
        <dbReference type="ARBA" id="ARBA00008824"/>
    </source>
</evidence>
<dbReference type="OrthoDB" id="4069699at2759"/>
<dbReference type="InterPro" id="IPR001252">
    <property type="entry name" value="Malate_DH_AS"/>
</dbReference>
<feature type="binding site" evidence="9">
    <location>
        <begin position="151"/>
        <end position="153"/>
    </location>
    <ligand>
        <name>NAD(+)</name>
        <dbReference type="ChEBI" id="CHEBI:57540"/>
    </ligand>
</feature>
<comment type="catalytic activity">
    <reaction evidence="6 11">
        <text>(S)-malate + NAD(+) = oxaloacetate + NADH + H(+)</text>
        <dbReference type="Rhea" id="RHEA:21432"/>
        <dbReference type="ChEBI" id="CHEBI:15378"/>
        <dbReference type="ChEBI" id="CHEBI:15589"/>
        <dbReference type="ChEBI" id="CHEBI:16452"/>
        <dbReference type="ChEBI" id="CHEBI:57540"/>
        <dbReference type="ChEBI" id="CHEBI:57945"/>
        <dbReference type="EC" id="1.1.1.37"/>
    </reaction>
</comment>
<dbReference type="GO" id="GO:0030060">
    <property type="term" value="F:L-malate dehydrogenase (NAD+) activity"/>
    <property type="evidence" value="ECO:0007669"/>
    <property type="project" value="UniProtKB-EC"/>
</dbReference>
<feature type="binding site" evidence="9">
    <location>
        <position position="68"/>
    </location>
    <ligand>
        <name>NAD(+)</name>
        <dbReference type="ChEBI" id="CHEBI:57540"/>
    </ligand>
</feature>
<evidence type="ECO:0000256" key="5">
    <source>
        <dbReference type="ARBA" id="ARBA00023027"/>
    </source>
</evidence>
<evidence type="ECO:0000256" key="6">
    <source>
        <dbReference type="ARBA" id="ARBA00048313"/>
    </source>
</evidence>
<protein>
    <recommendedName>
        <fullName evidence="11">Malate dehydrogenase</fullName>
        <ecNumber evidence="11">1.1.1.37</ecNumber>
    </recommendedName>
</protein>
<evidence type="ECO:0000256" key="11">
    <source>
        <dbReference type="RuleBase" id="RU003405"/>
    </source>
</evidence>
<dbReference type="FunFam" id="3.90.110.10:FF:000001">
    <property type="entry name" value="Malate dehydrogenase"/>
    <property type="match status" value="1"/>
</dbReference>
<name>B3M655_DROAN</name>
<dbReference type="InterPro" id="IPR001236">
    <property type="entry name" value="Lactate/malate_DH_N"/>
</dbReference>
<accession>B3M655</accession>
<dbReference type="InterPro" id="IPR015955">
    <property type="entry name" value="Lactate_DH/Glyco_Ohase_4_C"/>
</dbReference>
<evidence type="ECO:0000259" key="12">
    <source>
        <dbReference type="Pfam" id="PF00056"/>
    </source>
</evidence>